<organism evidence="2 4">
    <name type="scientific">Lactobacillus kefiranofaciens</name>
    <dbReference type="NCBI Taxonomy" id="267818"/>
    <lineage>
        <taxon>Bacteria</taxon>
        <taxon>Bacillati</taxon>
        <taxon>Bacillota</taxon>
        <taxon>Bacilli</taxon>
        <taxon>Lactobacillales</taxon>
        <taxon>Lactobacillaceae</taxon>
        <taxon>Lactobacillus</taxon>
    </lineage>
</organism>
<evidence type="ECO:0000313" key="4">
    <source>
        <dbReference type="Proteomes" id="UP001242513"/>
    </source>
</evidence>
<keyword evidence="3" id="KW-1185">Reference proteome</keyword>
<protein>
    <recommendedName>
        <fullName evidence="5">Competence protein</fullName>
    </recommendedName>
</protein>
<dbReference type="Proteomes" id="UP000181860">
    <property type="component" value="Unassembled WGS sequence"/>
</dbReference>
<reference evidence="2" key="2">
    <citation type="journal article" date="2022" name="Food Funct.">
        <title>Lactobacillus kefiranofaciens ZW18 from Kefir enhances the anti-tumor effect of anti-programmed cell death 1 (PD-1) immunotherapy by modulating the gut microbiota.</title>
        <authorList>
            <person name="Zhao J."/>
            <person name="Wang Y."/>
            <person name="Wang J."/>
            <person name="Lv M."/>
            <person name="Zhou C."/>
            <person name="Jia L."/>
            <person name="Geng W."/>
        </authorList>
    </citation>
    <scope>NUCLEOTIDE SEQUENCE</scope>
    <source>
        <strain evidence="2">ZW18</strain>
    </source>
</reference>
<dbReference type="Proteomes" id="UP001242513">
    <property type="component" value="Chromosome"/>
</dbReference>
<dbReference type="EMBL" id="FMXC01000045">
    <property type="protein sequence ID" value="SDA69604.1"/>
    <property type="molecule type" value="Genomic_DNA"/>
</dbReference>
<evidence type="ECO:0000313" key="1">
    <source>
        <dbReference type="EMBL" id="SDA69604.1"/>
    </source>
</evidence>
<gene>
    <name evidence="2" type="ORF">QEJ78_10645</name>
    <name evidence="1" type="ORF">SAMN02983011_02227</name>
</gene>
<accession>A0AAX3UDJ3</accession>
<evidence type="ECO:0000313" key="3">
    <source>
        <dbReference type="Proteomes" id="UP000181860"/>
    </source>
</evidence>
<dbReference type="AlphaFoldDB" id="A0AAX3UDJ3"/>
<reference evidence="1 3" key="1">
    <citation type="submission" date="2016-10" db="EMBL/GenBank/DDBJ databases">
        <authorList>
            <person name="Varghese N."/>
            <person name="Submissions S."/>
        </authorList>
    </citation>
    <scope>NUCLEOTIDE SEQUENCE [LARGE SCALE GENOMIC DNA]</scope>
    <source>
        <strain evidence="1 3">ATCC 43761</strain>
    </source>
</reference>
<proteinExistence type="predicted"/>
<sequence length="254" mass="30057">MKIFLTSLQDKHWHYLNLHNVQQYLAPTYSSSRYIAFCPYCKNPITVLVKSNPNARQGISLYAKHLTLTSNYSLEVNEDTKKHCLLRANNVSFVPCLAKTFNYNDFLINKYNLQRTLSFYTGIYFSKKLMSYCLTKGKDFIFLRHTDKYNFPFALLIATKEICLNNRKVASPNIIDAIKTKSLYFDVFEDKQISYRSNYKATLWMIFKLLPQDKKNNWPKMQITLEEKRYRDAHVIYSSFTTYCKLSRNLVQQI</sequence>
<evidence type="ECO:0008006" key="5">
    <source>
        <dbReference type="Google" id="ProtNLM"/>
    </source>
</evidence>
<evidence type="ECO:0000313" key="2">
    <source>
        <dbReference type="EMBL" id="WGO85748.1"/>
    </source>
</evidence>
<dbReference type="EMBL" id="CP123735">
    <property type="protein sequence ID" value="WGO85748.1"/>
    <property type="molecule type" value="Genomic_DNA"/>
</dbReference>
<dbReference type="RefSeq" id="WP_013851214.1">
    <property type="nucleotide sequence ID" value="NZ_CP123735.1"/>
</dbReference>
<name>A0AAX3UDJ3_9LACO</name>
<reference evidence="2" key="3">
    <citation type="submission" date="2023-04" db="EMBL/GenBank/DDBJ databases">
        <authorList>
            <person name="Wang Y."/>
        </authorList>
    </citation>
    <scope>NUCLEOTIDE SEQUENCE</scope>
    <source>
        <strain evidence="2">ZW18</strain>
    </source>
</reference>